<evidence type="ECO:0000313" key="1">
    <source>
        <dbReference type="Ensembl" id="ENSMMUP00000065580.1"/>
    </source>
</evidence>
<dbReference type="PRINTS" id="PR02045">
    <property type="entry name" value="F138DOMAIN"/>
</dbReference>
<dbReference type="Proteomes" id="UP000006718">
    <property type="component" value="Chromosome 1"/>
</dbReference>
<dbReference type="Bgee" id="ENSMMUG00000064352">
    <property type="expression patterns" value="Expressed in intestine and 3 other cell types or tissues"/>
</dbReference>
<dbReference type="STRING" id="9544.ENSMMUP00000065580"/>
<dbReference type="GeneTree" id="ENSGT00940000163505"/>
<reference evidence="1" key="2">
    <citation type="submission" date="2019-01" db="EMBL/GenBank/DDBJ databases">
        <authorList>
            <person name="Graves T."/>
            <person name="Eichler E.E."/>
            <person name="Wilson R.K."/>
        </authorList>
    </citation>
    <scope>NUCLEOTIDE SEQUENCE [LARGE SCALE GENOMIC DNA]</scope>
    <source>
        <strain evidence="1">17573</strain>
    </source>
</reference>
<proteinExistence type="predicted"/>
<protein>
    <submittedName>
        <fullName evidence="1">Uncharacterized protein</fullName>
    </submittedName>
</protein>
<name>A0A5F7ZLT4_MACMU</name>
<keyword evidence="2" id="KW-1185">Reference proteome</keyword>
<dbReference type="PANTHER" id="PTHR12138:SF135">
    <property type="entry name" value="SAM DOMAIN-CONTAINING PROTEIN"/>
    <property type="match status" value="1"/>
</dbReference>
<evidence type="ECO:0000313" key="2">
    <source>
        <dbReference type="Proteomes" id="UP000006718"/>
    </source>
</evidence>
<reference evidence="1" key="3">
    <citation type="submission" date="2025-08" db="UniProtKB">
        <authorList>
            <consortium name="Ensembl"/>
        </authorList>
    </citation>
    <scope>IDENTIFICATION</scope>
    <source>
        <strain evidence="1">17573</strain>
    </source>
</reference>
<reference evidence="2" key="1">
    <citation type="journal article" date="2007" name="Science">
        <title>Evolutionary and biomedical insights from the rhesus macaque genome.</title>
        <authorList>
            <person name="Gibbs R.A."/>
            <person name="Rogers J."/>
            <person name="Katze M.G."/>
            <person name="Bumgarner R."/>
            <person name="Weinstock G.M."/>
            <person name="Mardis E.R."/>
            <person name="Remington K.A."/>
            <person name="Strausberg R.L."/>
            <person name="Venter J.C."/>
            <person name="Wilson R.K."/>
            <person name="Batzer M.A."/>
            <person name="Bustamante C.D."/>
            <person name="Eichler E.E."/>
            <person name="Hahn M.W."/>
            <person name="Hardison R.C."/>
            <person name="Makova K.D."/>
            <person name="Miller W."/>
            <person name="Milosavljevic A."/>
            <person name="Palermo R.E."/>
            <person name="Siepel A."/>
            <person name="Sikela J.M."/>
            <person name="Attaway T."/>
            <person name="Bell S."/>
            <person name="Bernard K.E."/>
            <person name="Buhay C.J."/>
            <person name="Chandrabose M.N."/>
            <person name="Dao M."/>
            <person name="Davis C."/>
            <person name="Delehaunty K.D."/>
            <person name="Ding Y."/>
            <person name="Dinh H.H."/>
            <person name="Dugan-Rocha S."/>
            <person name="Fulton L.A."/>
            <person name="Gabisi R.A."/>
            <person name="Garner T.T."/>
            <person name="Godfrey J."/>
            <person name="Hawes A.C."/>
            <person name="Hernandez J."/>
            <person name="Hines S."/>
            <person name="Holder M."/>
            <person name="Hume J."/>
            <person name="Jhangiani S.N."/>
            <person name="Joshi V."/>
            <person name="Khan Z.M."/>
            <person name="Kirkness E.F."/>
            <person name="Cree A."/>
            <person name="Fowler R.G."/>
            <person name="Lee S."/>
            <person name="Lewis L.R."/>
            <person name="Li Z."/>
            <person name="Liu Y.-S."/>
            <person name="Moore S.M."/>
            <person name="Muzny D."/>
            <person name="Nazareth L.V."/>
            <person name="Ngo D.N."/>
            <person name="Okwuonu G.O."/>
            <person name="Pai G."/>
            <person name="Parker D."/>
            <person name="Paul H.A."/>
            <person name="Pfannkoch C."/>
            <person name="Pohl C.S."/>
            <person name="Rogers Y.-H.C."/>
            <person name="Ruiz S.J."/>
            <person name="Sabo A."/>
            <person name="Santibanez J."/>
            <person name="Schneider B.W."/>
            <person name="Smith S.M."/>
            <person name="Sodergren E."/>
            <person name="Svatek A.F."/>
            <person name="Utterback T.R."/>
            <person name="Vattathil S."/>
            <person name="Warren W."/>
            <person name="White C.S."/>
            <person name="Chinwalla A.T."/>
            <person name="Feng Y."/>
            <person name="Halpern A.L."/>
            <person name="Hillier L.W."/>
            <person name="Huang X."/>
            <person name="Minx P."/>
            <person name="Nelson J.O."/>
            <person name="Pepin K.H."/>
            <person name="Qin X."/>
            <person name="Sutton G.G."/>
            <person name="Venter E."/>
            <person name="Walenz B.P."/>
            <person name="Wallis J.W."/>
            <person name="Worley K.C."/>
            <person name="Yang S.-P."/>
            <person name="Jones S.M."/>
            <person name="Marra M.A."/>
            <person name="Rocchi M."/>
            <person name="Schein J.E."/>
            <person name="Baertsch R."/>
            <person name="Clarke L."/>
            <person name="Csuros M."/>
            <person name="Glasscock J."/>
            <person name="Harris R.A."/>
            <person name="Havlak P."/>
            <person name="Jackson A.R."/>
            <person name="Jiang H."/>
            <person name="Liu Y."/>
            <person name="Messina D.N."/>
            <person name="Shen Y."/>
            <person name="Song H.X.-Z."/>
            <person name="Wylie T."/>
            <person name="Zhang L."/>
            <person name="Birney E."/>
            <person name="Han K."/>
            <person name="Konkel M.K."/>
            <person name="Lee J."/>
            <person name="Smit A.F.A."/>
            <person name="Ullmer B."/>
            <person name="Wang H."/>
            <person name="Xing J."/>
            <person name="Burhans R."/>
            <person name="Cheng Z."/>
            <person name="Karro J.E."/>
            <person name="Ma J."/>
            <person name="Raney B."/>
            <person name="She X."/>
            <person name="Cox M.J."/>
            <person name="Demuth J.P."/>
            <person name="Dumas L.J."/>
            <person name="Han S.-G."/>
            <person name="Hopkins J."/>
            <person name="Karimpour-Fard A."/>
            <person name="Kim Y.H."/>
            <person name="Pollack J.R."/>
            <person name="Vinar T."/>
            <person name="Addo-Quaye C."/>
            <person name="Degenhardt J."/>
            <person name="Denby A."/>
            <person name="Hubisz M.J."/>
            <person name="Indap A."/>
            <person name="Kosiol C."/>
            <person name="Lahn B.T."/>
            <person name="Lawson H.A."/>
            <person name="Marklein A."/>
            <person name="Nielsen R."/>
            <person name="Vallender E.J."/>
            <person name="Clark A.G."/>
            <person name="Ferguson B."/>
            <person name="Hernandez R.D."/>
            <person name="Hirani K."/>
            <person name="Kehrer-Sawatzki H."/>
            <person name="Kolb J."/>
            <person name="Patil S."/>
            <person name="Pu L.-L."/>
            <person name="Ren Y."/>
            <person name="Smith D.G."/>
            <person name="Wheeler D.A."/>
            <person name="Schenck I."/>
            <person name="Ball E.V."/>
            <person name="Chen R."/>
            <person name="Cooper D.N."/>
            <person name="Giardine B."/>
            <person name="Hsu F."/>
            <person name="Kent W.J."/>
            <person name="Lesk A."/>
            <person name="Nelson D.L."/>
            <person name="O'brien W.E."/>
            <person name="Pruefer K."/>
            <person name="Stenson P.D."/>
            <person name="Wallace J.C."/>
            <person name="Ke H."/>
            <person name="Liu X.-M."/>
            <person name="Wang P."/>
            <person name="Xiang A.P."/>
            <person name="Yang F."/>
            <person name="Barber G.P."/>
            <person name="Haussler D."/>
            <person name="Karolchik D."/>
            <person name="Kern A.D."/>
            <person name="Kuhn R.M."/>
            <person name="Smith K.E."/>
            <person name="Zwieg A.S."/>
        </authorList>
    </citation>
    <scope>NUCLEOTIDE SEQUENCE [LARGE SCALE GENOMIC DNA]</scope>
    <source>
        <strain evidence="2">17573</strain>
    </source>
</reference>
<dbReference type="Ensembl" id="ENSMMUT00000096599.1">
    <property type="protein sequence ID" value="ENSMMUP00000065580.1"/>
    <property type="gene ID" value="ENSMMUG00000064352.1"/>
</dbReference>
<dbReference type="AlphaFoldDB" id="A0A5F7ZLT4"/>
<reference evidence="1" key="4">
    <citation type="submission" date="2025-09" db="UniProtKB">
        <authorList>
            <consortium name="Ensembl"/>
        </authorList>
    </citation>
    <scope>IDENTIFICATION</scope>
    <source>
        <strain evidence="1">17573</strain>
    </source>
</reference>
<dbReference type="InParanoid" id="A0A5F7ZLT4"/>
<organism evidence="1 2">
    <name type="scientific">Macaca mulatta</name>
    <name type="common">Rhesus macaque</name>
    <dbReference type="NCBI Taxonomy" id="9544"/>
    <lineage>
        <taxon>Eukaryota</taxon>
        <taxon>Metazoa</taxon>
        <taxon>Chordata</taxon>
        <taxon>Craniata</taxon>
        <taxon>Vertebrata</taxon>
        <taxon>Euteleostomi</taxon>
        <taxon>Mammalia</taxon>
        <taxon>Eutheria</taxon>
        <taxon>Euarchontoglires</taxon>
        <taxon>Primates</taxon>
        <taxon>Haplorrhini</taxon>
        <taxon>Catarrhini</taxon>
        <taxon>Cercopithecidae</taxon>
        <taxon>Cercopithecinae</taxon>
        <taxon>Macaca</taxon>
    </lineage>
</organism>
<dbReference type="VEuPathDB" id="HostDB:ENSMMUG00000064352"/>
<accession>A0A5F7ZLT4</accession>
<dbReference type="PANTHER" id="PTHR12138">
    <property type="entry name" value="PRIMATE-EXPANDED PROTEIN FAMILY"/>
    <property type="match status" value="1"/>
</dbReference>
<sequence>MLARLVTNSLPQRSTHLGLPKCWDYRREPPHLVFFVLFLKQSLAVSPRLECNGAISAHCNLHFPGPRNSPASASQVAGTTSVHHNAQLLFCIFVKMGFHHVAQTGLELLSLGNLPTSASHSAGITGVSHHTWPNYYNFF</sequence>